<keyword evidence="3" id="KW-1185">Reference proteome</keyword>
<evidence type="ECO:0000313" key="2">
    <source>
        <dbReference type="EMBL" id="NUI83235.1"/>
    </source>
</evidence>
<dbReference type="InterPro" id="IPR010982">
    <property type="entry name" value="Lambda_DNA-bd_dom_sf"/>
</dbReference>
<dbReference type="GeneID" id="74187170"/>
<proteinExistence type="predicted"/>
<dbReference type="Pfam" id="PF01381">
    <property type="entry name" value="HTH_3"/>
    <property type="match status" value="1"/>
</dbReference>
<evidence type="ECO:0000259" key="1">
    <source>
        <dbReference type="PROSITE" id="PS50943"/>
    </source>
</evidence>
<dbReference type="Proteomes" id="UP000610527">
    <property type="component" value="Unassembled WGS sequence"/>
</dbReference>
<dbReference type="CDD" id="cd00093">
    <property type="entry name" value="HTH_XRE"/>
    <property type="match status" value="1"/>
</dbReference>
<comment type="caution">
    <text evidence="2">The sequence shown here is derived from an EMBL/GenBank/DDBJ whole genome shotgun (WGS) entry which is preliminary data.</text>
</comment>
<gene>
    <name evidence="2" type="ORF">HUN84_10965</name>
</gene>
<dbReference type="RefSeq" id="WP_053031052.1">
    <property type="nucleotide sequence ID" value="NZ_CUEE01000011.1"/>
</dbReference>
<dbReference type="SMART" id="SM00530">
    <property type="entry name" value="HTH_XRE"/>
    <property type="match status" value="1"/>
</dbReference>
<name>A0ABX2LVJ6_9STAP</name>
<feature type="domain" description="HTH cro/C1-type" evidence="1">
    <location>
        <begin position="12"/>
        <end position="66"/>
    </location>
</feature>
<evidence type="ECO:0000313" key="3">
    <source>
        <dbReference type="Proteomes" id="UP000610527"/>
    </source>
</evidence>
<protein>
    <submittedName>
        <fullName evidence="2">Helix-turn-helix transcriptional regulator</fullName>
    </submittedName>
</protein>
<dbReference type="SUPFAM" id="SSF47413">
    <property type="entry name" value="lambda repressor-like DNA-binding domains"/>
    <property type="match status" value="1"/>
</dbReference>
<dbReference type="EMBL" id="JABVEG010000008">
    <property type="protein sequence ID" value="NUI83235.1"/>
    <property type="molecule type" value="Genomic_DNA"/>
</dbReference>
<dbReference type="Gene3D" id="1.10.260.40">
    <property type="entry name" value="lambda repressor-like DNA-binding domains"/>
    <property type="match status" value="1"/>
</dbReference>
<accession>A0ABX2LVJ6</accession>
<reference evidence="2 3" key="1">
    <citation type="submission" date="2020-06" db="EMBL/GenBank/DDBJ databases">
        <title>Staphylococcus borealis sp. nov. -A novel member of the Staphylococcaceae family isolated from skin and blood in humans.</title>
        <authorList>
            <person name="Pain M."/>
            <person name="Wolden R."/>
            <person name="Jaen-Luchoro D."/>
            <person name="Salva-Serra F."/>
            <person name="Iglesias B.P."/>
            <person name="Karlsson R."/>
            <person name="Klingenberg C."/>
            <person name="Cavanagh J.P."/>
        </authorList>
    </citation>
    <scope>NUCLEOTIDE SEQUENCE [LARGE SCALE GENOMIC DNA]</scope>
    <source>
        <strain evidence="2 3">58-22</strain>
    </source>
</reference>
<dbReference type="InterPro" id="IPR001387">
    <property type="entry name" value="Cro/C1-type_HTH"/>
</dbReference>
<sequence length="248" mass="29447">MVERQNTLGTVIKSIRKARRITQKELSKLTGFSQNTISNHENGNRKIDLNDLHIYAEKLNVSYNLIIRFSEDLFHNGYSKALDQFQDFQKIYNYFLKAYYNEADIYFYSIDEYKETLEILDMLKNSNIDINSVSYEYIKKLCIEILHKNDNNQNKKSEAVSLEEIVAFSTDYIEFMRKAETDKNNINAEALIKEAEILKQKSLKISERLYHYPNYSYEAIKGKPMYLVYKETYPKSLDEFIEQFKNCK</sequence>
<dbReference type="PROSITE" id="PS50943">
    <property type="entry name" value="HTH_CROC1"/>
    <property type="match status" value="1"/>
</dbReference>
<organism evidence="2 3">
    <name type="scientific">Staphylococcus borealis</name>
    <dbReference type="NCBI Taxonomy" id="2742203"/>
    <lineage>
        <taxon>Bacteria</taxon>
        <taxon>Bacillati</taxon>
        <taxon>Bacillota</taxon>
        <taxon>Bacilli</taxon>
        <taxon>Bacillales</taxon>
        <taxon>Staphylococcaceae</taxon>
        <taxon>Staphylococcus</taxon>
    </lineage>
</organism>